<dbReference type="Proteomes" id="UP000182660">
    <property type="component" value="Unassembled WGS sequence"/>
</dbReference>
<sequence>MIKYCDVAPVFSFTHSHGAVKLELLITDVVKMVERVGK</sequence>
<evidence type="ECO:0000313" key="1">
    <source>
        <dbReference type="EMBL" id="SGY91791.1"/>
    </source>
</evidence>
<accession>A0A1K9ZQT1</accession>
<evidence type="ECO:0000313" key="2">
    <source>
        <dbReference type="EMBL" id="SGZ01651.1"/>
    </source>
</evidence>
<evidence type="ECO:0000313" key="3">
    <source>
        <dbReference type="Proteomes" id="UP000182660"/>
    </source>
</evidence>
<reference evidence="2 4" key="2">
    <citation type="submission" date="2016-11" db="EMBL/GenBank/DDBJ databases">
        <authorList>
            <person name="Jaros S."/>
            <person name="Januszkiewicz K."/>
            <person name="Wedrychowicz H."/>
        </authorList>
    </citation>
    <scope>NUCLEOTIDE SEQUENCE [LARGE SCALE GENOMIC DNA]</scope>
    <source>
        <strain evidence="2">NVI 5450</strain>
    </source>
</reference>
<gene>
    <name evidence="1" type="ORF">MT2528_2248</name>
    <name evidence="2" type="ORF">NVI5450_2448</name>
</gene>
<protein>
    <submittedName>
        <fullName evidence="2">Uncharacterized protein</fullName>
    </submittedName>
</protein>
<dbReference type="EMBL" id="FPLJ01000052">
    <property type="protein sequence ID" value="SGY91791.1"/>
    <property type="molecule type" value="Genomic_DNA"/>
</dbReference>
<proteinExistence type="predicted"/>
<dbReference type="Proteomes" id="UP000183794">
    <property type="component" value="Unassembled WGS sequence"/>
</dbReference>
<dbReference type="EMBL" id="FPLD01000066">
    <property type="protein sequence ID" value="SGZ01651.1"/>
    <property type="molecule type" value="Genomic_DNA"/>
</dbReference>
<keyword evidence="3" id="KW-1185">Reference proteome</keyword>
<reference evidence="1 3" key="1">
    <citation type="submission" date="2016-11" db="EMBL/GenBank/DDBJ databases">
        <authorList>
            <person name="Klemetsen T."/>
        </authorList>
    </citation>
    <scope>NUCLEOTIDE SEQUENCE [LARGE SCALE GENOMIC DNA]</scope>
    <source>
        <strain evidence="1">MT 2528</strain>
    </source>
</reference>
<dbReference type="AlphaFoldDB" id="A0A1K9ZQT1"/>
<name>A0A1K9ZQT1_9GAMM</name>
<evidence type="ECO:0000313" key="4">
    <source>
        <dbReference type="Proteomes" id="UP000183794"/>
    </source>
</evidence>
<organism evidence="2 4">
    <name type="scientific">Moritella viscosa</name>
    <dbReference type="NCBI Taxonomy" id="80854"/>
    <lineage>
        <taxon>Bacteria</taxon>
        <taxon>Pseudomonadati</taxon>
        <taxon>Pseudomonadota</taxon>
        <taxon>Gammaproteobacteria</taxon>
        <taxon>Alteromonadales</taxon>
        <taxon>Moritellaceae</taxon>
        <taxon>Moritella</taxon>
    </lineage>
</organism>